<organism evidence="1">
    <name type="scientific">Alexandrium andersonii</name>
    <dbReference type="NCBI Taxonomy" id="327968"/>
    <lineage>
        <taxon>Eukaryota</taxon>
        <taxon>Sar</taxon>
        <taxon>Alveolata</taxon>
        <taxon>Dinophyceae</taxon>
        <taxon>Gonyaulacales</taxon>
        <taxon>Pyrocystaceae</taxon>
        <taxon>Alexandrium</taxon>
    </lineage>
</organism>
<sequence length="266" mass="30396">MDYRKVLMLDLDMLVRGSLDELFLLRPPAALRRSSGREQPPHGGGFRAQDLWRRDGEDMCSGINAGVMLLEPNRQAYDRMVEEIQDTWHPEHIGTYGPEQDYLARFYCAFFDGQWTHIHAKFNYQLMLPDDYCSSAHRALDVERDVCVAHYSGPRVKPWKIEGDLDVAGAARLLHDDSIRELFGREQRSFVREQRGGSHRPQPRERIMDGVPIMEDGGQASLPAVVQSVMWEWVLALRKCTGGLKEEGVDVLSILREVQSMQPPCS</sequence>
<reference evidence="1" key="1">
    <citation type="submission" date="2021-01" db="EMBL/GenBank/DDBJ databases">
        <authorList>
            <person name="Corre E."/>
            <person name="Pelletier E."/>
            <person name="Niang G."/>
            <person name="Scheremetjew M."/>
            <person name="Finn R."/>
            <person name="Kale V."/>
            <person name="Holt S."/>
            <person name="Cochrane G."/>
            <person name="Meng A."/>
            <person name="Brown T."/>
            <person name="Cohen L."/>
        </authorList>
    </citation>
    <scope>NUCLEOTIDE SEQUENCE</scope>
    <source>
        <strain evidence="1">CCMP2222</strain>
    </source>
</reference>
<dbReference type="AlphaFoldDB" id="A0A7S2GLG6"/>
<dbReference type="Pfam" id="PF01501">
    <property type="entry name" value="Glyco_transf_8"/>
    <property type="match status" value="1"/>
</dbReference>
<dbReference type="Gene3D" id="3.90.550.10">
    <property type="entry name" value="Spore Coat Polysaccharide Biosynthesis Protein SpsA, Chain A"/>
    <property type="match status" value="1"/>
</dbReference>
<dbReference type="InterPro" id="IPR029044">
    <property type="entry name" value="Nucleotide-diphossugar_trans"/>
</dbReference>
<proteinExistence type="predicted"/>
<dbReference type="InterPro" id="IPR050587">
    <property type="entry name" value="GNT1/Glycosyltrans_8"/>
</dbReference>
<evidence type="ECO:0000313" key="1">
    <source>
        <dbReference type="EMBL" id="CAD9455321.1"/>
    </source>
</evidence>
<dbReference type="EMBL" id="HBGQ01053850">
    <property type="protein sequence ID" value="CAD9455321.1"/>
    <property type="molecule type" value="Transcribed_RNA"/>
</dbReference>
<protein>
    <recommendedName>
        <fullName evidence="2">Hexosyltransferase</fullName>
    </recommendedName>
</protein>
<dbReference type="InterPro" id="IPR002495">
    <property type="entry name" value="Glyco_trans_8"/>
</dbReference>
<dbReference type="PANTHER" id="PTHR11183">
    <property type="entry name" value="GLYCOGENIN SUBFAMILY MEMBER"/>
    <property type="match status" value="1"/>
</dbReference>
<dbReference type="GO" id="GO:0016757">
    <property type="term" value="F:glycosyltransferase activity"/>
    <property type="evidence" value="ECO:0007669"/>
    <property type="project" value="InterPro"/>
</dbReference>
<dbReference type="SUPFAM" id="SSF53448">
    <property type="entry name" value="Nucleotide-diphospho-sugar transferases"/>
    <property type="match status" value="1"/>
</dbReference>
<evidence type="ECO:0008006" key="2">
    <source>
        <dbReference type="Google" id="ProtNLM"/>
    </source>
</evidence>
<accession>A0A7S2GLG6</accession>
<name>A0A7S2GLG6_9DINO</name>
<gene>
    <name evidence="1" type="ORF">AAND1436_LOCUS26106</name>
</gene>